<dbReference type="PANTHER" id="PTHR48151:SF3">
    <property type="entry name" value="SH3 DOMAIN-CONTAINING PROTEIN"/>
    <property type="match status" value="1"/>
</dbReference>
<dbReference type="Proteomes" id="UP000243459">
    <property type="component" value="Chromosome 4"/>
</dbReference>
<evidence type="ECO:0000313" key="2">
    <source>
        <dbReference type="Proteomes" id="UP000243459"/>
    </source>
</evidence>
<dbReference type="InterPro" id="IPR053296">
    <property type="entry name" value="TSET_member_tstB"/>
</dbReference>
<evidence type="ECO:0000313" key="1">
    <source>
        <dbReference type="EMBL" id="ONK73371.1"/>
    </source>
</evidence>
<dbReference type="Gramene" id="ONK73371">
    <property type="protein sequence ID" value="ONK73371"/>
    <property type="gene ID" value="A4U43_C04F30620"/>
</dbReference>
<gene>
    <name evidence="1" type="ORF">A4U43_C04F30620</name>
</gene>
<dbReference type="PANTHER" id="PTHR48151">
    <property type="entry name" value="SH3 DOMAIN-CONTAINING PROTEIN"/>
    <property type="match status" value="1"/>
</dbReference>
<dbReference type="EMBL" id="CM007384">
    <property type="protein sequence ID" value="ONK73371.1"/>
    <property type="molecule type" value="Genomic_DNA"/>
</dbReference>
<dbReference type="AlphaFoldDB" id="A0A5P1F9Q3"/>
<sequence>MYGEVVKLLDIYRNRHNISVASGLNDPVVATGISDLIYESKETHKDPGSIDPDLAMAWAEDYLTRALHLSN</sequence>
<name>A0A5P1F9Q3_ASPOF</name>
<protein>
    <submittedName>
        <fullName evidence="1">Uncharacterized protein</fullName>
    </submittedName>
</protein>
<reference evidence="2" key="1">
    <citation type="journal article" date="2017" name="Nat. Commun.">
        <title>The asparagus genome sheds light on the origin and evolution of a young Y chromosome.</title>
        <authorList>
            <person name="Harkess A."/>
            <person name="Zhou J."/>
            <person name="Xu C."/>
            <person name="Bowers J.E."/>
            <person name="Van der Hulst R."/>
            <person name="Ayyampalayam S."/>
            <person name="Mercati F."/>
            <person name="Riccardi P."/>
            <person name="McKain M.R."/>
            <person name="Kakrana A."/>
            <person name="Tang H."/>
            <person name="Ray J."/>
            <person name="Groenendijk J."/>
            <person name="Arikit S."/>
            <person name="Mathioni S.M."/>
            <person name="Nakano M."/>
            <person name="Shan H."/>
            <person name="Telgmann-Rauber A."/>
            <person name="Kanno A."/>
            <person name="Yue Z."/>
            <person name="Chen H."/>
            <person name="Li W."/>
            <person name="Chen Y."/>
            <person name="Xu X."/>
            <person name="Zhang Y."/>
            <person name="Luo S."/>
            <person name="Chen H."/>
            <person name="Gao J."/>
            <person name="Mao Z."/>
            <person name="Pires J.C."/>
            <person name="Luo M."/>
            <person name="Kudrna D."/>
            <person name="Wing R.A."/>
            <person name="Meyers B.C."/>
            <person name="Yi K."/>
            <person name="Kong H."/>
            <person name="Lavrijsen P."/>
            <person name="Sunseri F."/>
            <person name="Falavigna A."/>
            <person name="Ye Y."/>
            <person name="Leebens-Mack J.H."/>
            <person name="Chen G."/>
        </authorList>
    </citation>
    <scope>NUCLEOTIDE SEQUENCE [LARGE SCALE GENOMIC DNA]</scope>
    <source>
        <strain evidence="2">cv. DH0086</strain>
    </source>
</reference>
<organism evidence="1 2">
    <name type="scientific">Asparagus officinalis</name>
    <name type="common">Garden asparagus</name>
    <dbReference type="NCBI Taxonomy" id="4686"/>
    <lineage>
        <taxon>Eukaryota</taxon>
        <taxon>Viridiplantae</taxon>
        <taxon>Streptophyta</taxon>
        <taxon>Embryophyta</taxon>
        <taxon>Tracheophyta</taxon>
        <taxon>Spermatophyta</taxon>
        <taxon>Magnoliopsida</taxon>
        <taxon>Liliopsida</taxon>
        <taxon>Asparagales</taxon>
        <taxon>Asparagaceae</taxon>
        <taxon>Asparagoideae</taxon>
        <taxon>Asparagus</taxon>
    </lineage>
</organism>
<accession>A0A5P1F9Q3</accession>
<proteinExistence type="predicted"/>
<keyword evidence="2" id="KW-1185">Reference proteome</keyword>